<evidence type="ECO:0000313" key="2">
    <source>
        <dbReference type="EMBL" id="DAE00278.1"/>
    </source>
</evidence>
<accession>A0A8S5NZM5</accession>
<feature type="region of interest" description="Disordered" evidence="1">
    <location>
        <begin position="33"/>
        <end position="66"/>
    </location>
</feature>
<feature type="compositionally biased region" description="Basic and acidic residues" evidence="1">
    <location>
        <begin position="41"/>
        <end position="66"/>
    </location>
</feature>
<name>A0A8S5NZM5_9CAUD</name>
<dbReference type="EMBL" id="BK015301">
    <property type="protein sequence ID" value="DAE00278.1"/>
    <property type="molecule type" value="Genomic_DNA"/>
</dbReference>
<evidence type="ECO:0000256" key="1">
    <source>
        <dbReference type="SAM" id="MobiDB-lite"/>
    </source>
</evidence>
<proteinExistence type="predicted"/>
<reference evidence="2" key="1">
    <citation type="journal article" date="2021" name="Proc. Natl. Acad. Sci. U.S.A.">
        <title>A Catalog of Tens of Thousands of Viruses from Human Metagenomes Reveals Hidden Associations with Chronic Diseases.</title>
        <authorList>
            <person name="Tisza M.J."/>
            <person name="Buck C.B."/>
        </authorList>
    </citation>
    <scope>NUCLEOTIDE SEQUENCE</scope>
    <source>
        <strain evidence="2">CtLnO19</strain>
    </source>
</reference>
<organism evidence="2">
    <name type="scientific">Myoviridae sp. ctLnO19</name>
    <dbReference type="NCBI Taxonomy" id="2825085"/>
    <lineage>
        <taxon>Viruses</taxon>
        <taxon>Duplodnaviria</taxon>
        <taxon>Heunggongvirae</taxon>
        <taxon>Uroviricota</taxon>
        <taxon>Caudoviricetes</taxon>
    </lineage>
</organism>
<protein>
    <submittedName>
        <fullName evidence="2">Uncharacterized protein</fullName>
    </submittedName>
</protein>
<sequence length="106" mass="11976">MSLFDKLNERKPNLTTESLASTVDAARAFKKQALNASNTGTRDEHLEERLEEQQREKEEKRLARAENRKEALHDAQEGIKNLAKATGKGVKETARILYNLALGKDK</sequence>